<dbReference type="GO" id="GO:0045259">
    <property type="term" value="C:proton-transporting ATP synthase complex"/>
    <property type="evidence" value="ECO:0007669"/>
    <property type="project" value="UniProtKB-KW"/>
</dbReference>
<reference evidence="14" key="1">
    <citation type="journal article" date="2022" name="Mol. Biol. Evol.">
        <title>Molecular phylogeny reveals the past transoceanic voyages of drywood termites (Isoptera, Kalotermitidae).</title>
        <authorList>
            <person name="Bucek A."/>
            <person name="Wang M."/>
            <person name="Sobotnik J."/>
            <person name="Hellemans S."/>
            <person name="Sillam-Dusses D."/>
            <person name="Mizumoto N."/>
            <person name="Stiblik P."/>
            <person name="Clitheroe C."/>
            <person name="Lu T."/>
            <person name="Gonzalez Plaza J.J."/>
            <person name="Mohagan A."/>
            <person name="Rafanomezantsoa J.J."/>
            <person name="Fisher B."/>
            <person name="Engel M.S."/>
            <person name="Roisin Y."/>
            <person name="Evans T.A."/>
            <person name="Scheffrahn R."/>
            <person name="Bourguignon T."/>
        </authorList>
    </citation>
    <scope>NUCLEOTIDE SEQUENCE</scope>
    <source>
        <strain evidence="14">B-Rept</strain>
    </source>
</reference>
<proteinExistence type="inferred from homology"/>
<keyword evidence="10 12" id="KW-0496">Mitochondrion</keyword>
<feature type="transmembrane region" description="Helical" evidence="13">
    <location>
        <begin position="12"/>
        <end position="30"/>
    </location>
</feature>
<organism evidence="14">
    <name type="scientific">Bifiditermes rogierae</name>
    <dbReference type="NCBI Taxonomy" id="2942683"/>
    <lineage>
        <taxon>Eukaryota</taxon>
        <taxon>Metazoa</taxon>
        <taxon>Ecdysozoa</taxon>
        <taxon>Arthropoda</taxon>
        <taxon>Hexapoda</taxon>
        <taxon>Insecta</taxon>
        <taxon>Pterygota</taxon>
        <taxon>Neoptera</taxon>
        <taxon>Polyneoptera</taxon>
        <taxon>Dictyoptera</taxon>
        <taxon>Blattodea</taxon>
        <taxon>Blattoidea</taxon>
        <taxon>Termitoidae</taxon>
        <taxon>Kalotermitidae</taxon>
        <taxon>Bifiditermitinae</taxon>
        <taxon>Bifiditermes</taxon>
    </lineage>
</organism>
<evidence type="ECO:0000313" key="14">
    <source>
        <dbReference type="EMBL" id="URX52828.1"/>
    </source>
</evidence>
<name>A0A8X8RGP6_9NEOP</name>
<keyword evidence="11 13" id="KW-0472">Membrane</keyword>
<comment type="similarity">
    <text evidence="2 12">Belongs to the ATPase protein 8 family.</text>
</comment>
<evidence type="ECO:0000256" key="5">
    <source>
        <dbReference type="ARBA" id="ARBA00022547"/>
    </source>
</evidence>
<comment type="subcellular location">
    <subcellularLocation>
        <location evidence="1 12">Mitochondrion membrane</location>
        <topology evidence="1 12">Single-pass membrane protein</topology>
    </subcellularLocation>
</comment>
<evidence type="ECO:0000256" key="13">
    <source>
        <dbReference type="SAM" id="Phobius"/>
    </source>
</evidence>
<gene>
    <name evidence="14" type="primary">ATP8</name>
</gene>
<evidence type="ECO:0000256" key="2">
    <source>
        <dbReference type="ARBA" id="ARBA00008892"/>
    </source>
</evidence>
<keyword evidence="8 13" id="KW-1133">Transmembrane helix</keyword>
<evidence type="ECO:0000256" key="6">
    <source>
        <dbReference type="ARBA" id="ARBA00022692"/>
    </source>
</evidence>
<dbReference type="GO" id="GO:0031966">
    <property type="term" value="C:mitochondrial membrane"/>
    <property type="evidence" value="ECO:0007669"/>
    <property type="project" value="UniProtKB-SubCell"/>
</dbReference>
<evidence type="ECO:0000256" key="3">
    <source>
        <dbReference type="ARBA" id="ARBA00011291"/>
    </source>
</evidence>
<evidence type="ECO:0000256" key="4">
    <source>
        <dbReference type="ARBA" id="ARBA00022448"/>
    </source>
</evidence>
<dbReference type="GO" id="GO:0015078">
    <property type="term" value="F:proton transmembrane transporter activity"/>
    <property type="evidence" value="ECO:0007669"/>
    <property type="project" value="InterPro"/>
</dbReference>
<keyword evidence="7 12" id="KW-0375">Hydrogen ion transport</keyword>
<evidence type="ECO:0000256" key="11">
    <source>
        <dbReference type="ARBA" id="ARBA00023136"/>
    </source>
</evidence>
<evidence type="ECO:0000256" key="9">
    <source>
        <dbReference type="ARBA" id="ARBA00023065"/>
    </source>
</evidence>
<sequence length="52" mass="6244">MPQMMPMNWVTLFIMFSATLIIFATMNFYTKMPKPKHSTKSTIAQKLMNWKW</sequence>
<geneLocation type="mitochondrion" evidence="14"/>
<accession>A0A8X8RGP6</accession>
<keyword evidence="9 12" id="KW-0406">Ion transport</keyword>
<evidence type="ECO:0000256" key="8">
    <source>
        <dbReference type="ARBA" id="ARBA00022989"/>
    </source>
</evidence>
<evidence type="ECO:0000256" key="1">
    <source>
        <dbReference type="ARBA" id="ARBA00004304"/>
    </source>
</evidence>
<comment type="subunit">
    <text evidence="3">F-type ATPases have 2 components, CF(1) - the catalytic core - and CF(0) - the membrane proton channel.</text>
</comment>
<keyword evidence="5 12" id="KW-0138">CF(0)</keyword>
<evidence type="ECO:0000256" key="12">
    <source>
        <dbReference type="RuleBase" id="RU003661"/>
    </source>
</evidence>
<dbReference type="EMBL" id="OM991312">
    <property type="protein sequence ID" value="URX52828.1"/>
    <property type="molecule type" value="Genomic_DNA"/>
</dbReference>
<keyword evidence="4 12" id="KW-0813">Transport</keyword>
<protein>
    <recommendedName>
        <fullName evidence="12">ATP synthase complex subunit 8</fullName>
    </recommendedName>
</protein>
<evidence type="ECO:0000256" key="7">
    <source>
        <dbReference type="ARBA" id="ARBA00022781"/>
    </source>
</evidence>
<keyword evidence="6 12" id="KW-0812">Transmembrane</keyword>
<dbReference type="InterPro" id="IPR001421">
    <property type="entry name" value="ATP8_metazoa"/>
</dbReference>
<dbReference type="AlphaFoldDB" id="A0A8X8RGP6"/>
<dbReference type="GO" id="GO:0015986">
    <property type="term" value="P:proton motive force-driven ATP synthesis"/>
    <property type="evidence" value="ECO:0007669"/>
    <property type="project" value="InterPro"/>
</dbReference>
<evidence type="ECO:0000256" key="10">
    <source>
        <dbReference type="ARBA" id="ARBA00023128"/>
    </source>
</evidence>
<dbReference type="Pfam" id="PF00895">
    <property type="entry name" value="ATP-synt_8"/>
    <property type="match status" value="1"/>
</dbReference>